<comment type="caution">
    <text evidence="2">The sequence shown here is derived from an EMBL/GenBank/DDBJ whole genome shotgun (WGS) entry which is preliminary data.</text>
</comment>
<evidence type="ECO:0008006" key="3">
    <source>
        <dbReference type="Google" id="ProtNLM"/>
    </source>
</evidence>
<gene>
    <name evidence="2" type="ORF">ENW11_08250</name>
</gene>
<reference evidence="2" key="1">
    <citation type="journal article" date="2020" name="mSystems">
        <title>Genome- and Community-Level Interaction Insights into Carbon Utilization and Element Cycling Functions of Hydrothermarchaeota in Hydrothermal Sediment.</title>
        <authorList>
            <person name="Zhou Z."/>
            <person name="Liu Y."/>
            <person name="Xu W."/>
            <person name="Pan J."/>
            <person name="Luo Z.H."/>
            <person name="Li M."/>
        </authorList>
    </citation>
    <scope>NUCLEOTIDE SEQUENCE [LARGE SCALE GENOMIC DNA]</scope>
    <source>
        <strain evidence="2">SpSt-82</strain>
    </source>
</reference>
<accession>A0A7V4TH73</accession>
<dbReference type="EMBL" id="DTIY01000061">
    <property type="protein sequence ID" value="HGY39780.1"/>
    <property type="molecule type" value="Genomic_DNA"/>
</dbReference>
<dbReference type="PROSITE" id="PS00409">
    <property type="entry name" value="PROKAR_NTER_METHYL"/>
    <property type="match status" value="1"/>
</dbReference>
<keyword evidence="1" id="KW-0472">Membrane</keyword>
<evidence type="ECO:0000256" key="1">
    <source>
        <dbReference type="SAM" id="Phobius"/>
    </source>
</evidence>
<evidence type="ECO:0000313" key="2">
    <source>
        <dbReference type="EMBL" id="HGY39780.1"/>
    </source>
</evidence>
<sequence>MPRAYSEAGMSLIEVVVLFVAVGFFVIAAAPLFSRFLATRASMDYTLRAALLAQDIMERVRGKSFADLGSKTGSWSLLDNDEIKEFLYGSKDLPRNLLDLLPPGAGILLEIQQESNDLLIVETKIKWEEILRVAAPTGSSSPQERSYRVATYVYRHGIRELRGGRR</sequence>
<dbReference type="InterPro" id="IPR012902">
    <property type="entry name" value="N_methyl_site"/>
</dbReference>
<keyword evidence="1" id="KW-0812">Transmembrane</keyword>
<feature type="transmembrane region" description="Helical" evidence="1">
    <location>
        <begin position="12"/>
        <end position="33"/>
    </location>
</feature>
<dbReference type="AlphaFoldDB" id="A0A7V4TH73"/>
<keyword evidence="1" id="KW-1133">Transmembrane helix</keyword>
<organism evidence="2">
    <name type="scientific">Candidatus Caldatribacterium saccharofermentans</name>
    <dbReference type="NCBI Taxonomy" id="1454753"/>
    <lineage>
        <taxon>Bacteria</taxon>
        <taxon>Pseudomonadati</taxon>
        <taxon>Atribacterota</taxon>
        <taxon>Atribacteria</taxon>
        <taxon>Atribacterales</taxon>
        <taxon>Candidatus Caldatribacteriaceae</taxon>
        <taxon>Candidatus Caldatribacterium</taxon>
    </lineage>
</organism>
<protein>
    <recommendedName>
        <fullName evidence="3">Type II secretion system protein</fullName>
    </recommendedName>
</protein>
<name>A0A7V4TH73_9BACT</name>
<proteinExistence type="predicted"/>